<dbReference type="PANTHER" id="PTHR33415:SF12">
    <property type="entry name" value="PROTEIN EMBRYO DEFECTIVE 514"/>
    <property type="match status" value="1"/>
</dbReference>
<dbReference type="OrthoDB" id="892817at2"/>
<organism evidence="1 2">
    <name type="scientific">Sphingomonas pokkalii</name>
    <dbReference type="NCBI Taxonomy" id="2175090"/>
    <lineage>
        <taxon>Bacteria</taxon>
        <taxon>Pseudomonadati</taxon>
        <taxon>Pseudomonadota</taxon>
        <taxon>Alphaproteobacteria</taxon>
        <taxon>Sphingomonadales</taxon>
        <taxon>Sphingomonadaceae</taxon>
        <taxon>Sphingomonas</taxon>
    </lineage>
</organism>
<dbReference type="Pfam" id="PF11523">
    <property type="entry name" value="DUF3223"/>
    <property type="match status" value="1"/>
</dbReference>
<keyword evidence="2" id="KW-1185">Reference proteome</keyword>
<accession>A0A2U0SGT4</accession>
<protein>
    <recommendedName>
        <fullName evidence="3">DUF3223 domain-containing protein</fullName>
    </recommendedName>
</protein>
<dbReference type="PANTHER" id="PTHR33415">
    <property type="entry name" value="PROTEIN EMBRYO DEFECTIVE 514"/>
    <property type="match status" value="1"/>
</dbReference>
<name>A0A2U0SGT4_9SPHN</name>
<evidence type="ECO:0000313" key="2">
    <source>
        <dbReference type="Proteomes" id="UP000245890"/>
    </source>
</evidence>
<reference evidence="1 2" key="1">
    <citation type="submission" date="2018-05" db="EMBL/GenBank/DDBJ databases">
        <title>Description of Sphingomonas pokkalii sp nov, isolated from the rhizosphere of saline tolerant pokkali rice and its draft genome analysis.</title>
        <authorList>
            <person name="Menon R."/>
            <person name="Kumari S."/>
            <person name="Rameshkumar N."/>
        </authorList>
    </citation>
    <scope>NUCLEOTIDE SEQUENCE [LARGE SCALE GENOMIC DNA]</scope>
    <source>
        <strain evidence="1 2">L3B27</strain>
    </source>
</reference>
<dbReference type="InterPro" id="IPR044673">
    <property type="entry name" value="DCL-like"/>
</dbReference>
<evidence type="ECO:0000313" key="1">
    <source>
        <dbReference type="EMBL" id="PVX30531.1"/>
    </source>
</evidence>
<proteinExistence type="predicted"/>
<sequence length="109" mass="12225">MPMGKARRISLTTRSFAKAGDATAFFTAMLNRYNIGDQVSDQDAEDLLALLERHDEYEEKAAGGILGFEVNKPPADVPQFSKKCFWVLKRNGSRIDFSIGHCLKPKPYD</sequence>
<gene>
    <name evidence="1" type="ORF">DD559_15240</name>
</gene>
<comment type="caution">
    <text evidence="1">The sequence shown here is derived from an EMBL/GenBank/DDBJ whole genome shotgun (WGS) entry which is preliminary data.</text>
</comment>
<evidence type="ECO:0008006" key="3">
    <source>
        <dbReference type="Google" id="ProtNLM"/>
    </source>
</evidence>
<dbReference type="Proteomes" id="UP000245890">
    <property type="component" value="Unassembled WGS sequence"/>
</dbReference>
<dbReference type="Gene3D" id="3.10.450.40">
    <property type="match status" value="1"/>
</dbReference>
<dbReference type="AlphaFoldDB" id="A0A2U0SGT4"/>
<dbReference type="EMBL" id="QENQ01000001">
    <property type="protein sequence ID" value="PVX30531.1"/>
    <property type="molecule type" value="Genomic_DNA"/>
</dbReference>